<accession>A0AAV7NKV1</accession>
<keyword evidence="2" id="KW-1185">Reference proteome</keyword>
<name>A0AAV7NKV1_PLEWA</name>
<dbReference type="Proteomes" id="UP001066276">
    <property type="component" value="Chromosome 8"/>
</dbReference>
<protein>
    <recommendedName>
        <fullName evidence="3">Secreted protein</fullName>
    </recommendedName>
</protein>
<evidence type="ECO:0008006" key="3">
    <source>
        <dbReference type="Google" id="ProtNLM"/>
    </source>
</evidence>
<comment type="caution">
    <text evidence="1">The sequence shown here is derived from an EMBL/GenBank/DDBJ whole genome shotgun (WGS) entry which is preliminary data.</text>
</comment>
<evidence type="ECO:0000313" key="2">
    <source>
        <dbReference type="Proteomes" id="UP001066276"/>
    </source>
</evidence>
<sequence length="86" mass="9369">MSGIRTTATVGWCSTCYTLFSSVGEESLIIRLFFFLLRASSRFRATVLQACPPLKKNIAQSILPVPDYSSSGVSPLEEECSSAKCL</sequence>
<organism evidence="1 2">
    <name type="scientific">Pleurodeles waltl</name>
    <name type="common">Iberian ribbed newt</name>
    <dbReference type="NCBI Taxonomy" id="8319"/>
    <lineage>
        <taxon>Eukaryota</taxon>
        <taxon>Metazoa</taxon>
        <taxon>Chordata</taxon>
        <taxon>Craniata</taxon>
        <taxon>Vertebrata</taxon>
        <taxon>Euteleostomi</taxon>
        <taxon>Amphibia</taxon>
        <taxon>Batrachia</taxon>
        <taxon>Caudata</taxon>
        <taxon>Salamandroidea</taxon>
        <taxon>Salamandridae</taxon>
        <taxon>Pleurodelinae</taxon>
        <taxon>Pleurodeles</taxon>
    </lineage>
</organism>
<evidence type="ECO:0000313" key="1">
    <source>
        <dbReference type="EMBL" id="KAJ1116685.1"/>
    </source>
</evidence>
<gene>
    <name evidence="1" type="ORF">NDU88_004891</name>
</gene>
<reference evidence="1" key="1">
    <citation type="journal article" date="2022" name="bioRxiv">
        <title>Sequencing and chromosome-scale assembly of the giantPleurodeles waltlgenome.</title>
        <authorList>
            <person name="Brown T."/>
            <person name="Elewa A."/>
            <person name="Iarovenko S."/>
            <person name="Subramanian E."/>
            <person name="Araus A.J."/>
            <person name="Petzold A."/>
            <person name="Susuki M."/>
            <person name="Suzuki K.-i.T."/>
            <person name="Hayashi T."/>
            <person name="Toyoda A."/>
            <person name="Oliveira C."/>
            <person name="Osipova E."/>
            <person name="Leigh N.D."/>
            <person name="Simon A."/>
            <person name="Yun M.H."/>
        </authorList>
    </citation>
    <scope>NUCLEOTIDE SEQUENCE</scope>
    <source>
        <strain evidence="1">20211129_DDA</strain>
        <tissue evidence="1">Liver</tissue>
    </source>
</reference>
<dbReference type="EMBL" id="JANPWB010000012">
    <property type="protein sequence ID" value="KAJ1116685.1"/>
    <property type="molecule type" value="Genomic_DNA"/>
</dbReference>
<dbReference type="AlphaFoldDB" id="A0AAV7NKV1"/>
<proteinExistence type="predicted"/>